<dbReference type="AlphaFoldDB" id="A0A9W9T737"/>
<dbReference type="Proteomes" id="UP001150904">
    <property type="component" value="Unassembled WGS sequence"/>
</dbReference>
<dbReference type="EMBL" id="JAPQKR010000008">
    <property type="protein sequence ID" value="KAJ5211746.1"/>
    <property type="molecule type" value="Genomic_DNA"/>
</dbReference>
<dbReference type="RefSeq" id="XP_058309916.1">
    <property type="nucleotide sequence ID" value="XM_058450454.1"/>
</dbReference>
<gene>
    <name evidence="2" type="ORF">N7498_003392</name>
</gene>
<organism evidence="2 3">
    <name type="scientific">Penicillium cinerascens</name>
    <dbReference type="NCBI Taxonomy" id="70096"/>
    <lineage>
        <taxon>Eukaryota</taxon>
        <taxon>Fungi</taxon>
        <taxon>Dikarya</taxon>
        <taxon>Ascomycota</taxon>
        <taxon>Pezizomycotina</taxon>
        <taxon>Eurotiomycetes</taxon>
        <taxon>Eurotiomycetidae</taxon>
        <taxon>Eurotiales</taxon>
        <taxon>Aspergillaceae</taxon>
        <taxon>Penicillium</taxon>
    </lineage>
</organism>
<evidence type="ECO:0000313" key="2">
    <source>
        <dbReference type="EMBL" id="KAJ5211746.1"/>
    </source>
</evidence>
<name>A0A9W9T737_9EURO</name>
<evidence type="ECO:0000313" key="3">
    <source>
        <dbReference type="Proteomes" id="UP001150904"/>
    </source>
</evidence>
<comment type="caution">
    <text evidence="2">The sequence shown here is derived from an EMBL/GenBank/DDBJ whole genome shotgun (WGS) entry which is preliminary data.</text>
</comment>
<keyword evidence="3" id="KW-1185">Reference proteome</keyword>
<dbReference type="GeneID" id="83177755"/>
<reference evidence="2" key="2">
    <citation type="journal article" date="2023" name="IMA Fungus">
        <title>Comparative genomic study of the Penicillium genus elucidates a diverse pangenome and 15 lateral gene transfer events.</title>
        <authorList>
            <person name="Petersen C."/>
            <person name="Sorensen T."/>
            <person name="Nielsen M.R."/>
            <person name="Sondergaard T.E."/>
            <person name="Sorensen J.L."/>
            <person name="Fitzpatrick D.A."/>
            <person name="Frisvad J.C."/>
            <person name="Nielsen K.L."/>
        </authorList>
    </citation>
    <scope>NUCLEOTIDE SEQUENCE</scope>
    <source>
        <strain evidence="2">IBT 15544</strain>
    </source>
</reference>
<accession>A0A9W9T737</accession>
<proteinExistence type="predicted"/>
<reference evidence="2" key="1">
    <citation type="submission" date="2022-12" db="EMBL/GenBank/DDBJ databases">
        <authorList>
            <person name="Petersen C."/>
        </authorList>
    </citation>
    <scope>NUCLEOTIDE SEQUENCE</scope>
    <source>
        <strain evidence="2">IBT 15544</strain>
    </source>
</reference>
<feature type="region of interest" description="Disordered" evidence="1">
    <location>
        <begin position="1"/>
        <end position="42"/>
    </location>
</feature>
<protein>
    <submittedName>
        <fullName evidence="2">Uncharacterized protein</fullName>
    </submittedName>
</protein>
<sequence>MTPQHQNGQGRWARANDPLVLETDRPRQMVGRGGPPPIASLLPRSFTASGALWVENKVGDSDRD</sequence>
<evidence type="ECO:0000256" key="1">
    <source>
        <dbReference type="SAM" id="MobiDB-lite"/>
    </source>
</evidence>